<name>A0ACD5YPM4_AVESA</name>
<organism evidence="1 2">
    <name type="scientific">Avena sativa</name>
    <name type="common">Oat</name>
    <dbReference type="NCBI Taxonomy" id="4498"/>
    <lineage>
        <taxon>Eukaryota</taxon>
        <taxon>Viridiplantae</taxon>
        <taxon>Streptophyta</taxon>
        <taxon>Embryophyta</taxon>
        <taxon>Tracheophyta</taxon>
        <taxon>Spermatophyta</taxon>
        <taxon>Magnoliopsida</taxon>
        <taxon>Liliopsida</taxon>
        <taxon>Poales</taxon>
        <taxon>Poaceae</taxon>
        <taxon>BOP clade</taxon>
        <taxon>Pooideae</taxon>
        <taxon>Poodae</taxon>
        <taxon>Poeae</taxon>
        <taxon>Poeae Chloroplast Group 1 (Aveneae type)</taxon>
        <taxon>Aveninae</taxon>
        <taxon>Avena</taxon>
    </lineage>
</organism>
<proteinExistence type="predicted"/>
<sequence>MKLTIQFFTMREKQTIRVTLFLSFLVLVTKGKGIRKKYYGEDNTLVLPYQQVYKTIQMKGGDVYDCIDVNAQPSLSDPRLKDHKIQMQPSSFPVGLDIDPLLSHSELQVQPSTIDCPVGTVPILRNNRNFTMAAHNIEGVGSTDLQREAAGIQYHGDVYGARASLNVYEPKVNKDSKDLSATWLQIKNGGGEHRDGIGVGLEVNPSFSGDTFVRFHIGWADGLYKKSCIDHSCRGFVLVNHGWGLGTRLKLVSVYDGPQWELKVNIFKDPITKNWWVLCGKMNSPIGYWPSALFTFINHKGDYVFWGGFVQGPTVSSNAPQMGSGHFASEGFGKAAHIRNIQILNENNSYITPEENFDYGTTNSTLYTVDKFHVDTAGMSIYYGGPGSAV</sequence>
<reference evidence="1" key="2">
    <citation type="submission" date="2025-09" db="UniProtKB">
        <authorList>
            <consortium name="EnsemblPlants"/>
        </authorList>
    </citation>
    <scope>IDENTIFICATION</scope>
</reference>
<accession>A0ACD5YPM4</accession>
<reference evidence="1" key="1">
    <citation type="submission" date="2021-05" db="EMBL/GenBank/DDBJ databases">
        <authorList>
            <person name="Scholz U."/>
            <person name="Mascher M."/>
            <person name="Fiebig A."/>
        </authorList>
    </citation>
    <scope>NUCLEOTIDE SEQUENCE [LARGE SCALE GENOMIC DNA]</scope>
</reference>
<evidence type="ECO:0000313" key="1">
    <source>
        <dbReference type="EnsemblPlants" id="AVESA.00010b.r2.6AG1045250.1.CDS"/>
    </source>
</evidence>
<evidence type="ECO:0000313" key="2">
    <source>
        <dbReference type="Proteomes" id="UP001732700"/>
    </source>
</evidence>
<dbReference type="Proteomes" id="UP001732700">
    <property type="component" value="Chromosome 6A"/>
</dbReference>
<keyword evidence="2" id="KW-1185">Reference proteome</keyword>
<protein>
    <submittedName>
        <fullName evidence="1">Uncharacterized protein</fullName>
    </submittedName>
</protein>
<dbReference type="EnsemblPlants" id="AVESA.00010b.r2.6AG1045250.1">
    <property type="protein sequence ID" value="AVESA.00010b.r2.6AG1045250.1.CDS"/>
    <property type="gene ID" value="AVESA.00010b.r2.6AG1045250"/>
</dbReference>